<keyword evidence="2" id="KW-1185">Reference proteome</keyword>
<dbReference type="InterPro" id="IPR027417">
    <property type="entry name" value="P-loop_NTPase"/>
</dbReference>
<gene>
    <name evidence="1" type="ORF">MCB1EB_1643</name>
</gene>
<proteinExistence type="predicted"/>
<sequence>MASKLPDHVVWTPLPGSQMLFLSCPIFEALLEGTRGGGKTDALLMSFAQHCGKGFGEHWRGALFRLTYPQLADVVAKSKRWFYRIFPGIQFNESNYVWKWPTGEMLFFRYGSSEEDYWNYHGHEYPWLGFEELTNWRTLGFYEAMHSTCRSSCPNMPRMVRATCNPYGVGHAAVKARFKLGIEGAPPGTVIRESDQQPRVRIHSRLEENRHLLQNDPNYLPTLESIKDPNRRKAWLEGSWEIHAGAFLESVWQPQKHIVAPFPIPSTWKVWKALDWGYARPYAVYWFALDQDGCYYIWRELYGYGGKDNTGTREDAAAVAKRIKTIEEHDARLGYDYRQNLADPSIFSKIGADRSIGQIFKESGIRWQEAWNGPRSRVNGAQEIIRLLSEDKLKVFSTCKHWIRTIPALPADHMNPEDVDSDAEDHAWDATRYGLMRRRRMPEEERASAHLDHPDYQHENDCYSFNV</sequence>
<evidence type="ECO:0000313" key="2">
    <source>
        <dbReference type="Proteomes" id="UP000282597"/>
    </source>
</evidence>
<organism evidence="1 2">
    <name type="scientific">Mycoavidus cysteinexigens</name>
    <dbReference type="NCBI Taxonomy" id="1553431"/>
    <lineage>
        <taxon>Bacteria</taxon>
        <taxon>Pseudomonadati</taxon>
        <taxon>Pseudomonadota</taxon>
        <taxon>Betaproteobacteria</taxon>
        <taxon>Burkholderiales</taxon>
        <taxon>Burkholderiaceae</taxon>
        <taxon>Mycoavidus</taxon>
    </lineage>
</organism>
<reference evidence="1 2" key="1">
    <citation type="journal article" date="2018" name="Microbes Environ.">
        <title>Comparative Genomic Insights into Endofungal Lifestyles of Two Bacterial Endosymbionts, Mycoavidus cysteinexigens and Burkholderia rhizoxinica.</title>
        <authorList>
            <person name="Sharmin D."/>
            <person name="Guo Y."/>
            <person name="Nishizawa T."/>
            <person name="Ohshima S."/>
            <person name="Sato Y."/>
            <person name="Takashima Y."/>
            <person name="Narisawa K."/>
            <person name="Ohta H."/>
        </authorList>
    </citation>
    <scope>NUCLEOTIDE SEQUENCE [LARGE SCALE GENOMIC DNA]</scope>
    <source>
        <strain evidence="1 2">B1-EB</strain>
    </source>
</reference>
<evidence type="ECO:0000313" key="1">
    <source>
        <dbReference type="EMBL" id="BBE09804.1"/>
    </source>
</evidence>
<dbReference type="Proteomes" id="UP000282597">
    <property type="component" value="Chromosome"/>
</dbReference>
<dbReference type="Gene3D" id="3.30.420.280">
    <property type="match status" value="1"/>
</dbReference>
<dbReference type="RefSeq" id="WP_045365212.1">
    <property type="nucleotide sequence ID" value="NZ_AP018150.1"/>
</dbReference>
<dbReference type="EMBL" id="AP018150">
    <property type="protein sequence ID" value="BBE09804.1"/>
    <property type="molecule type" value="Genomic_DNA"/>
</dbReference>
<dbReference type="Gene3D" id="3.40.50.300">
    <property type="entry name" value="P-loop containing nucleotide triphosphate hydrolases"/>
    <property type="match status" value="1"/>
</dbReference>
<protein>
    <submittedName>
        <fullName evidence="1">Terminase large subunit</fullName>
    </submittedName>
</protein>
<dbReference type="PROSITE" id="PS51257">
    <property type="entry name" value="PROKAR_LIPOPROTEIN"/>
    <property type="match status" value="1"/>
</dbReference>
<accession>A0A2Z6EWE8</accession>
<dbReference type="KEGG" id="mcys:MCB1EB_1643"/>
<dbReference type="AlphaFoldDB" id="A0A2Z6EWE8"/>
<name>A0A2Z6EWE8_9BURK</name>